<dbReference type="InterPro" id="IPR039552">
    <property type="entry name" value="IS66_C"/>
</dbReference>
<dbReference type="AlphaFoldDB" id="A0AAX4LJ96"/>
<feature type="domain" description="Transposase IS66 C-terminal" evidence="1">
    <location>
        <begin position="16"/>
        <end position="50"/>
    </location>
</feature>
<dbReference type="Proteomes" id="UP001383096">
    <property type="component" value="Chromosome"/>
</dbReference>
<reference evidence="2" key="1">
    <citation type="submission" date="2024-03" db="EMBL/GenBank/DDBJ databases">
        <title>Epithelial relay of microbial signals coordinates intestinal macrophage supported barrier repair.</title>
        <authorList>
            <person name="Tsai M.T."/>
        </authorList>
    </citation>
    <scope>NUCLEOTIDE SEQUENCE</scope>
    <source>
        <strain evidence="2">MS 21-1</strain>
    </source>
</reference>
<evidence type="ECO:0000313" key="2">
    <source>
        <dbReference type="EMBL" id="WWX74033.1"/>
    </source>
</evidence>
<organism evidence="2 3">
    <name type="scientific">Escherichia coli</name>
    <dbReference type="NCBI Taxonomy" id="562"/>
    <lineage>
        <taxon>Bacteria</taxon>
        <taxon>Pseudomonadati</taxon>
        <taxon>Pseudomonadota</taxon>
        <taxon>Gammaproteobacteria</taxon>
        <taxon>Enterobacterales</taxon>
        <taxon>Enterobacteriaceae</taxon>
        <taxon>Escherichia</taxon>
    </lineage>
</organism>
<dbReference type="EMBL" id="CP146670">
    <property type="protein sequence ID" value="WWX74033.1"/>
    <property type="molecule type" value="Genomic_DNA"/>
</dbReference>
<accession>A0AAX4LJ96</accession>
<evidence type="ECO:0000313" key="3">
    <source>
        <dbReference type="Proteomes" id="UP001383096"/>
    </source>
</evidence>
<name>A0AAX4LJ96_ECOLX</name>
<evidence type="ECO:0000259" key="1">
    <source>
        <dbReference type="Pfam" id="PF13817"/>
    </source>
</evidence>
<proteinExistence type="predicted"/>
<protein>
    <submittedName>
        <fullName evidence="2">Transposase domain-containing protein</fullName>
    </submittedName>
</protein>
<gene>
    <name evidence="2" type="ORF">V9Z47_16635</name>
</gene>
<sequence length="57" mass="6370">MPASALRFLLVAGKAGTCRLNGIDPEAYLRHILSILPEWPSNRVDELLPWNVVLTNK</sequence>
<dbReference type="Pfam" id="PF13817">
    <property type="entry name" value="DDE_Tnp_IS66_C"/>
    <property type="match status" value="1"/>
</dbReference>